<accession>A0A2C9VSQ1</accession>
<comment type="caution">
    <text evidence="2">The sequence shown here is derived from an EMBL/GenBank/DDBJ whole genome shotgun (WGS) entry which is preliminary data.</text>
</comment>
<keyword evidence="1" id="KW-1133">Transmembrane helix</keyword>
<evidence type="ECO:0000256" key="1">
    <source>
        <dbReference type="SAM" id="Phobius"/>
    </source>
</evidence>
<name>A0A2C9VSQ1_MANES</name>
<feature type="transmembrane region" description="Helical" evidence="1">
    <location>
        <begin position="12"/>
        <end position="32"/>
    </location>
</feature>
<dbReference type="OMA" id="KVNREWK"/>
<keyword evidence="1" id="KW-0472">Membrane</keyword>
<gene>
    <name evidence="2" type="ORF">MANES_06G137900v8</name>
</gene>
<dbReference type="Proteomes" id="UP000091857">
    <property type="component" value="Chromosome 6"/>
</dbReference>
<dbReference type="PANTHER" id="PTHR36595:SF1">
    <property type="entry name" value="TRANSMEMBRANE PROTEIN"/>
    <property type="match status" value="1"/>
</dbReference>
<keyword evidence="1" id="KW-0812">Transmembrane</keyword>
<evidence type="ECO:0000313" key="2">
    <source>
        <dbReference type="EMBL" id="OAY48176.1"/>
    </source>
</evidence>
<dbReference type="STRING" id="3983.A0A2C9VSQ1"/>
<sequence>MFHFTFELITQVASNSLFIFCFCNLIIVVILVGSKPSTVNGQESQVRFSSAYRRQETVAKHSAIEGTKMIIDVTQASNAQKAPATAGSNKENADDNDEFRRRVEEFIDKVNRGWKAESMRTSCLV</sequence>
<dbReference type="PANTHER" id="PTHR36595">
    <property type="entry name" value="TRANSMEMBRANE PROTEIN"/>
    <property type="match status" value="1"/>
</dbReference>
<protein>
    <recommendedName>
        <fullName evidence="4">DUF4408 domain-containing protein</fullName>
    </recommendedName>
</protein>
<dbReference type="AlphaFoldDB" id="A0A2C9VSQ1"/>
<proteinExistence type="predicted"/>
<dbReference type="EMBL" id="CM004392">
    <property type="protein sequence ID" value="OAY48176.1"/>
    <property type="molecule type" value="Genomic_DNA"/>
</dbReference>
<evidence type="ECO:0000313" key="3">
    <source>
        <dbReference type="Proteomes" id="UP000091857"/>
    </source>
</evidence>
<reference evidence="3" key="1">
    <citation type="journal article" date="2016" name="Nat. Biotechnol.">
        <title>Sequencing wild and cultivated cassava and related species reveals extensive interspecific hybridization and genetic diversity.</title>
        <authorList>
            <person name="Bredeson J.V."/>
            <person name="Lyons J.B."/>
            <person name="Prochnik S.E."/>
            <person name="Wu G.A."/>
            <person name="Ha C.M."/>
            <person name="Edsinger-Gonzales E."/>
            <person name="Grimwood J."/>
            <person name="Schmutz J."/>
            <person name="Rabbi I.Y."/>
            <person name="Egesi C."/>
            <person name="Nauluvula P."/>
            <person name="Lebot V."/>
            <person name="Ndunguru J."/>
            <person name="Mkamilo G."/>
            <person name="Bart R.S."/>
            <person name="Setter T.L."/>
            <person name="Gleadow R.M."/>
            <person name="Kulakow P."/>
            <person name="Ferguson M.E."/>
            <person name="Rounsley S."/>
            <person name="Rokhsar D.S."/>
        </authorList>
    </citation>
    <scope>NUCLEOTIDE SEQUENCE [LARGE SCALE GENOMIC DNA]</scope>
    <source>
        <strain evidence="3">cv. AM560-2</strain>
    </source>
</reference>
<evidence type="ECO:0008006" key="4">
    <source>
        <dbReference type="Google" id="ProtNLM"/>
    </source>
</evidence>
<organism evidence="2 3">
    <name type="scientific">Manihot esculenta</name>
    <name type="common">Cassava</name>
    <name type="synonym">Jatropha manihot</name>
    <dbReference type="NCBI Taxonomy" id="3983"/>
    <lineage>
        <taxon>Eukaryota</taxon>
        <taxon>Viridiplantae</taxon>
        <taxon>Streptophyta</taxon>
        <taxon>Embryophyta</taxon>
        <taxon>Tracheophyta</taxon>
        <taxon>Spermatophyta</taxon>
        <taxon>Magnoliopsida</taxon>
        <taxon>eudicotyledons</taxon>
        <taxon>Gunneridae</taxon>
        <taxon>Pentapetalae</taxon>
        <taxon>rosids</taxon>
        <taxon>fabids</taxon>
        <taxon>Malpighiales</taxon>
        <taxon>Euphorbiaceae</taxon>
        <taxon>Crotonoideae</taxon>
        <taxon>Manihoteae</taxon>
        <taxon>Manihot</taxon>
    </lineage>
</organism>
<dbReference type="Gramene" id="Manes.06G137900.1.v8.1">
    <property type="protein sequence ID" value="Manes.06G137900.1.v8.1.CDS.1"/>
    <property type="gene ID" value="Manes.06G137900.v8.1"/>
</dbReference>
<keyword evidence="3" id="KW-1185">Reference proteome</keyword>